<keyword evidence="3" id="KW-1185">Reference proteome</keyword>
<accession>A0A4R5C5W4</accession>
<dbReference type="OrthoDB" id="3515699at2"/>
<gene>
    <name evidence="2" type="ORF">E1298_09670</name>
</gene>
<evidence type="ECO:0000259" key="1">
    <source>
        <dbReference type="Pfam" id="PF03372"/>
    </source>
</evidence>
<dbReference type="Proteomes" id="UP000294513">
    <property type="component" value="Unassembled WGS sequence"/>
</dbReference>
<dbReference type="InterPro" id="IPR005135">
    <property type="entry name" value="Endo/exonuclease/phosphatase"/>
</dbReference>
<evidence type="ECO:0000313" key="3">
    <source>
        <dbReference type="Proteomes" id="UP000294513"/>
    </source>
</evidence>
<dbReference type="SUPFAM" id="SSF56219">
    <property type="entry name" value="DNase I-like"/>
    <property type="match status" value="1"/>
</dbReference>
<dbReference type="GO" id="GO:0004527">
    <property type="term" value="F:exonuclease activity"/>
    <property type="evidence" value="ECO:0007669"/>
    <property type="project" value="UniProtKB-KW"/>
</dbReference>
<dbReference type="AlphaFoldDB" id="A0A4R5C5W4"/>
<keyword evidence="2" id="KW-0378">Hydrolase</keyword>
<sequence>MWWDSGIDPADPPPPGERVRSPRALLPLLSVCGAAAVVTAAGAGAAIDGLSGGGPAHADGERGTPAVTIQAVTWNVCGEAAPGCPLGARPAELARRIVQQAASTEVGGRRVRPNAVFLQEVCAGQVQTLKKAGRLAKWSWAFAPFTRGPACADGQGRPGVAVGTDAALTGVRQVRLPSPVRLGRVALCGDVAAWGTRICTTQLSSPAWDEDPRGEWRRKQARALASLAGTGGRVVVGGDLAAGPESPAFDVLYRDYSECDQGPGPARTGAKTVQDWRGAAVEKNDYLFLSKSAGVSCGVPAAPVRASDHRPLSAVINFR</sequence>
<keyword evidence="2" id="KW-0255">Endonuclease</keyword>
<feature type="domain" description="Endonuclease/exonuclease/phosphatase" evidence="1">
    <location>
        <begin position="72"/>
        <end position="309"/>
    </location>
</feature>
<dbReference type="InterPro" id="IPR036691">
    <property type="entry name" value="Endo/exonu/phosph_ase_sf"/>
</dbReference>
<dbReference type="Gene3D" id="3.60.10.10">
    <property type="entry name" value="Endonuclease/exonuclease/phosphatase"/>
    <property type="match status" value="1"/>
</dbReference>
<keyword evidence="2" id="KW-0540">Nuclease</keyword>
<reference evidence="2 3" key="1">
    <citation type="submission" date="2019-03" db="EMBL/GenBank/DDBJ databases">
        <title>Draft genome sequences of novel Actinobacteria.</title>
        <authorList>
            <person name="Sahin N."/>
            <person name="Ay H."/>
            <person name="Saygin H."/>
        </authorList>
    </citation>
    <scope>NUCLEOTIDE SEQUENCE [LARGE SCALE GENOMIC DNA]</scope>
    <source>
        <strain evidence="2 3">H3C3</strain>
    </source>
</reference>
<dbReference type="GO" id="GO:0004519">
    <property type="term" value="F:endonuclease activity"/>
    <property type="evidence" value="ECO:0007669"/>
    <property type="project" value="UniProtKB-KW"/>
</dbReference>
<dbReference type="Pfam" id="PF03372">
    <property type="entry name" value="Exo_endo_phos"/>
    <property type="match status" value="1"/>
</dbReference>
<name>A0A4R5C5W4_9ACTN</name>
<protein>
    <submittedName>
        <fullName evidence="2">Endonuclease/exonuclease/phosphatase family protein</fullName>
    </submittedName>
</protein>
<proteinExistence type="predicted"/>
<keyword evidence="2" id="KW-0269">Exonuclease</keyword>
<comment type="caution">
    <text evidence="2">The sequence shown here is derived from an EMBL/GenBank/DDBJ whole genome shotgun (WGS) entry which is preliminary data.</text>
</comment>
<dbReference type="EMBL" id="SMKU01000032">
    <property type="protein sequence ID" value="TDD93410.1"/>
    <property type="molecule type" value="Genomic_DNA"/>
</dbReference>
<evidence type="ECO:0000313" key="2">
    <source>
        <dbReference type="EMBL" id="TDD93410.1"/>
    </source>
</evidence>
<organism evidence="2 3">
    <name type="scientific">Actinomadura rubrisoli</name>
    <dbReference type="NCBI Taxonomy" id="2530368"/>
    <lineage>
        <taxon>Bacteria</taxon>
        <taxon>Bacillati</taxon>
        <taxon>Actinomycetota</taxon>
        <taxon>Actinomycetes</taxon>
        <taxon>Streptosporangiales</taxon>
        <taxon>Thermomonosporaceae</taxon>
        <taxon>Actinomadura</taxon>
    </lineage>
</organism>